<organism evidence="2 3">
    <name type="scientific">Cellulophaga algicola (strain DSM 14237 / IC166 / ACAM 630)</name>
    <dbReference type="NCBI Taxonomy" id="688270"/>
    <lineage>
        <taxon>Bacteria</taxon>
        <taxon>Pseudomonadati</taxon>
        <taxon>Bacteroidota</taxon>
        <taxon>Flavobacteriia</taxon>
        <taxon>Flavobacteriales</taxon>
        <taxon>Flavobacteriaceae</taxon>
        <taxon>Cellulophaga</taxon>
    </lineage>
</organism>
<dbReference type="Pfam" id="PF20862">
    <property type="entry name" value="DUF6843"/>
    <property type="match status" value="1"/>
</dbReference>
<dbReference type="KEGG" id="cao:Celal_1975"/>
<sequence>MEYNAFITPSSRRFRFTRVILLIVLSVIFNSCLSGSHIDKELFYIPDGMEGKIFVLFDCEDGKPKKWKDGKRLYEIPFSGVLKTKFKENTGYITFKEESIAYEVDKYREWVEFHYVDDEYNPVRKINYVPYYASDYKSYLEKSGINATGTNAVSVSSNGEDEYTNTHYYIFSGDSLTYETKFSPKKRKEEWYRIEKWDTYDYRNKWKN</sequence>
<dbReference type="HOGENOM" id="CLU_1329958_0_0_10"/>
<keyword evidence="3" id="KW-1185">Reference proteome</keyword>
<accession>E6X3U7</accession>
<evidence type="ECO:0000313" key="2">
    <source>
        <dbReference type="EMBL" id="ADV49272.1"/>
    </source>
</evidence>
<dbReference type="InterPro" id="IPR049293">
    <property type="entry name" value="DUF6843"/>
</dbReference>
<feature type="domain" description="DUF6843" evidence="1">
    <location>
        <begin position="40"/>
        <end position="94"/>
    </location>
</feature>
<gene>
    <name evidence="2" type="ordered locus">Celal_1975</name>
</gene>
<reference evidence="2 3" key="1">
    <citation type="journal article" date="2010" name="Stand. Genomic Sci.">
        <title>Complete genome sequence of Cellulophaga algicola type strain (IC166).</title>
        <authorList>
            <person name="Abt B."/>
            <person name="Lu M."/>
            <person name="Misra M."/>
            <person name="Han C."/>
            <person name="Nolan M."/>
            <person name="Lucas S."/>
            <person name="Hammon N."/>
            <person name="Deshpande S."/>
            <person name="Cheng J.F."/>
            <person name="Tapia R."/>
            <person name="Goodwin L."/>
            <person name="Pitluck S."/>
            <person name="Liolios K."/>
            <person name="Pagani I."/>
            <person name="Ivanova N."/>
            <person name="Mavromatis K."/>
            <person name="Ovchinikova G."/>
            <person name="Pati A."/>
            <person name="Chen A."/>
            <person name="Palaniappan K."/>
            <person name="Land M."/>
            <person name="Hauser L."/>
            <person name="Chang Y.J."/>
            <person name="Jeffries C.D."/>
            <person name="Detter J.C."/>
            <person name="Brambilla E."/>
            <person name="Rohde M."/>
            <person name="Tindall B.J."/>
            <person name="Goker M."/>
            <person name="Woyke T."/>
            <person name="Bristow J."/>
            <person name="Eisen J.A."/>
            <person name="Markowitz V."/>
            <person name="Hugenholtz P."/>
            <person name="Kyrpides N.C."/>
            <person name="Klenk H.P."/>
            <person name="Lapidus A."/>
        </authorList>
    </citation>
    <scope>NUCLEOTIDE SEQUENCE [LARGE SCALE GENOMIC DNA]</scope>
    <source>
        <strain evidence="3">DSM 14237 / IC166 / ACAM 630</strain>
    </source>
</reference>
<dbReference type="RefSeq" id="WP_013550748.1">
    <property type="nucleotide sequence ID" value="NC_014934.1"/>
</dbReference>
<dbReference type="AlphaFoldDB" id="E6X3U7"/>
<evidence type="ECO:0000313" key="3">
    <source>
        <dbReference type="Proteomes" id="UP000008634"/>
    </source>
</evidence>
<dbReference type="EMBL" id="CP002453">
    <property type="protein sequence ID" value="ADV49272.1"/>
    <property type="molecule type" value="Genomic_DNA"/>
</dbReference>
<name>E6X3U7_CELAD</name>
<dbReference type="OrthoDB" id="980638at2"/>
<dbReference type="STRING" id="688270.Celal_1975"/>
<dbReference type="Proteomes" id="UP000008634">
    <property type="component" value="Chromosome"/>
</dbReference>
<evidence type="ECO:0000259" key="1">
    <source>
        <dbReference type="Pfam" id="PF20862"/>
    </source>
</evidence>
<protein>
    <recommendedName>
        <fullName evidence="1">DUF6843 domain-containing protein</fullName>
    </recommendedName>
</protein>
<dbReference type="eggNOG" id="ENOG5033B5R">
    <property type="taxonomic scope" value="Bacteria"/>
</dbReference>
<proteinExistence type="predicted"/>